<feature type="transmembrane region" description="Helical" evidence="26">
    <location>
        <begin position="269"/>
        <end position="289"/>
    </location>
</feature>
<dbReference type="PROSITE" id="PS01136">
    <property type="entry name" value="UPF0034"/>
    <property type="match status" value="1"/>
</dbReference>
<evidence type="ECO:0000259" key="28">
    <source>
        <dbReference type="Pfam" id="PF05529"/>
    </source>
</evidence>
<evidence type="ECO:0000256" key="14">
    <source>
        <dbReference type="ARBA" id="ARBA00023002"/>
    </source>
</evidence>
<evidence type="ECO:0000256" key="13">
    <source>
        <dbReference type="ARBA" id="ARBA00022989"/>
    </source>
</evidence>
<dbReference type="EC" id="1.3.1.90" evidence="22"/>
<comment type="catalytic activity">
    <reaction evidence="20">
        <text>5,6-dihydrouridine(20a) in tRNA + NADP(+) = uridine(20a) in tRNA + NADPH + H(+)</text>
        <dbReference type="Rhea" id="RHEA:53344"/>
        <dbReference type="Rhea" id="RHEA-COMP:13535"/>
        <dbReference type="Rhea" id="RHEA-COMP:13536"/>
        <dbReference type="ChEBI" id="CHEBI:15378"/>
        <dbReference type="ChEBI" id="CHEBI:57783"/>
        <dbReference type="ChEBI" id="CHEBI:58349"/>
        <dbReference type="ChEBI" id="CHEBI:65315"/>
        <dbReference type="ChEBI" id="CHEBI:74443"/>
        <dbReference type="EC" id="1.3.1.90"/>
    </reaction>
    <physiologicalReaction direction="right-to-left" evidence="20">
        <dbReference type="Rhea" id="RHEA:53346"/>
    </physiologicalReaction>
</comment>
<dbReference type="Pfam" id="PF01207">
    <property type="entry name" value="Dus"/>
    <property type="match status" value="1"/>
</dbReference>
<keyword evidence="16 26" id="KW-0472">Membrane</keyword>
<evidence type="ECO:0000256" key="1">
    <source>
        <dbReference type="ARBA" id="ARBA00001917"/>
    </source>
</evidence>
<dbReference type="PANTHER" id="PTHR11082:SF31">
    <property type="entry name" value="TRNA-DIHYDROURIDINE(20A_20B) SYNTHASE [NAD(P)+]-LIKE"/>
    <property type="match status" value="1"/>
</dbReference>
<feature type="domain" description="Bap31/Bap29 cytoplasmic coiled-coil" evidence="29">
    <location>
        <begin position="400"/>
        <end position="458"/>
    </location>
</feature>
<dbReference type="GO" id="GO:0006915">
    <property type="term" value="P:apoptotic process"/>
    <property type="evidence" value="ECO:0007669"/>
    <property type="project" value="UniProtKB-KW"/>
</dbReference>
<dbReference type="FunFam" id="1.20.5.110:FF:000011">
    <property type="entry name" value="B-cell receptor-associated protein 29"/>
    <property type="match status" value="1"/>
</dbReference>
<accession>A0A9F7TSP1</accession>
<dbReference type="PANTHER" id="PTHR11082">
    <property type="entry name" value="TRNA-DIHYDROURIDINE SYNTHASE"/>
    <property type="match status" value="1"/>
</dbReference>
<evidence type="ECO:0000259" key="29">
    <source>
        <dbReference type="Pfam" id="PF18035"/>
    </source>
</evidence>
<evidence type="ECO:0000256" key="18">
    <source>
        <dbReference type="ARBA" id="ARBA00051779"/>
    </source>
</evidence>
<evidence type="ECO:0000256" key="5">
    <source>
        <dbReference type="ARBA" id="ARBA00022448"/>
    </source>
</evidence>
<sequence>MDLFENGKVVKVCAPMVRYSKLAFRSLVRKYDCDLCFTPMIVAADFIRSAKARDSELTTTYSDRPLIIQFAAKDAQTLATAASLVAPFSDGVDLNCGCPQRWAMAEGYGACLINKPQIVKDMVRHVRNQVDKPNYAVSVKIRIHKDVRKTVDLCQKAEAAGVSWITVHGRTADERHQPVHYDAIKTIKDSLRIPVIANGDIKNPKDVQAVCELTGVDGMSIKMTLQWTAVALFLYIEIGILLLLCLPFISAQRWQMIFSLNIWNRVAWVWKRGFLAMIIILIVLFLDAVREVRKYSGAQINKESKMYPNMIDHVHMKLFRSQRNLYISGFALLLWLVMQRVIQLINQLAAAVNTNSALHVQIEDANKAAKRYMEETEQLEQALKDCTDESKAEGNERLRNEVSQLKQELKTSAEALNKSKSEADAIKKQTEALAKDYDHLLQNQMKLQACTEIEDKKDI</sequence>
<keyword evidence="15 25" id="KW-0175">Coiled coil</keyword>
<evidence type="ECO:0000256" key="22">
    <source>
        <dbReference type="ARBA" id="ARBA00066483"/>
    </source>
</evidence>
<evidence type="ECO:0000256" key="12">
    <source>
        <dbReference type="ARBA" id="ARBA00022927"/>
    </source>
</evidence>
<comment type="catalytic activity">
    <reaction evidence="17">
        <text>5,6-dihydrouridine(20b) in tRNA + NADP(+) = uridine(20b) in tRNA + NADPH + H(+)</text>
        <dbReference type="Rhea" id="RHEA:53356"/>
        <dbReference type="Rhea" id="RHEA-COMP:13537"/>
        <dbReference type="Rhea" id="RHEA-COMP:13538"/>
        <dbReference type="ChEBI" id="CHEBI:15378"/>
        <dbReference type="ChEBI" id="CHEBI:57783"/>
        <dbReference type="ChEBI" id="CHEBI:58349"/>
        <dbReference type="ChEBI" id="CHEBI:65315"/>
        <dbReference type="ChEBI" id="CHEBI:74443"/>
        <dbReference type="EC" id="1.3.1.90"/>
    </reaction>
    <physiologicalReaction direction="right-to-left" evidence="17">
        <dbReference type="Rhea" id="RHEA:53358"/>
    </physiologicalReaction>
</comment>
<evidence type="ECO:0000256" key="25">
    <source>
        <dbReference type="SAM" id="Coils"/>
    </source>
</evidence>
<feature type="domain" description="DUS-like FMN-binding" evidence="27">
    <location>
        <begin position="13"/>
        <end position="219"/>
    </location>
</feature>
<evidence type="ECO:0000313" key="30">
    <source>
        <dbReference type="Proteomes" id="UP000221080"/>
    </source>
</evidence>
<dbReference type="Gene3D" id="3.20.20.70">
    <property type="entry name" value="Aldolase class I"/>
    <property type="match status" value="1"/>
</dbReference>
<evidence type="ECO:0000256" key="20">
    <source>
        <dbReference type="ARBA" id="ARBA00052996"/>
    </source>
</evidence>
<dbReference type="SUPFAM" id="SSF51395">
    <property type="entry name" value="FMN-linked oxidoreductases"/>
    <property type="match status" value="1"/>
</dbReference>
<evidence type="ECO:0000256" key="3">
    <source>
        <dbReference type="ARBA" id="ARBA00004477"/>
    </source>
</evidence>
<keyword evidence="8 26" id="KW-0812">Transmembrane</keyword>
<feature type="domain" description="BAP29/BAP31 transmembrane" evidence="28">
    <location>
        <begin position="223"/>
        <end position="356"/>
    </location>
</feature>
<keyword evidence="30" id="KW-1185">Reference proteome</keyword>
<comment type="similarity">
    <text evidence="4">Belongs to the BCAP29/BCAP31 family.</text>
</comment>
<comment type="cofactor">
    <cofactor evidence="1">
        <name>FMN</name>
        <dbReference type="ChEBI" id="CHEBI:58210"/>
    </cofactor>
</comment>
<dbReference type="Pfam" id="PF05529">
    <property type="entry name" value="Bap31"/>
    <property type="match status" value="1"/>
</dbReference>
<keyword evidence="7" id="KW-0288">FMN</keyword>
<keyword evidence="14" id="KW-0560">Oxidoreductase</keyword>
<dbReference type="CDD" id="cd02801">
    <property type="entry name" value="DUS_like_FMN"/>
    <property type="match status" value="1"/>
</dbReference>
<reference evidence="30" key="1">
    <citation type="journal article" date="2016" name="Nat. Commun.">
        <title>The channel catfish genome sequence provides insights into the evolution of scale formation in teleosts.</title>
        <authorList>
            <person name="Liu Z."/>
            <person name="Liu S."/>
            <person name="Yao J."/>
            <person name="Bao L."/>
            <person name="Zhang J."/>
            <person name="Li Y."/>
            <person name="Jiang C."/>
            <person name="Sun L."/>
            <person name="Wang R."/>
            <person name="Zhang Y."/>
            <person name="Zhou T."/>
            <person name="Zeng Q."/>
            <person name="Fu Q."/>
            <person name="Gao S."/>
            <person name="Li N."/>
            <person name="Koren S."/>
            <person name="Jiang Y."/>
            <person name="Zimin A."/>
            <person name="Xu P."/>
            <person name="Phillippy A.M."/>
            <person name="Geng X."/>
            <person name="Song L."/>
            <person name="Sun F."/>
            <person name="Li C."/>
            <person name="Wang X."/>
            <person name="Chen A."/>
            <person name="Jin Y."/>
            <person name="Yuan Z."/>
            <person name="Yang Y."/>
            <person name="Tan S."/>
            <person name="Peatman E."/>
            <person name="Lu J."/>
            <person name="Qin Z."/>
            <person name="Dunham R."/>
            <person name="Li Z."/>
            <person name="Sonstegard T."/>
            <person name="Feng J."/>
            <person name="Danzmann R.G."/>
            <person name="Schroeder S."/>
            <person name="Scheffler B."/>
            <person name="Duke M.V."/>
            <person name="Ballard L."/>
            <person name="Kucuktas H."/>
            <person name="Kaltenboeck L."/>
            <person name="Liu H."/>
            <person name="Armbruster J."/>
            <person name="Xie Y."/>
            <person name="Kirby M.L."/>
            <person name="Tian Y."/>
            <person name="Flanagan M.E."/>
            <person name="Mu W."/>
            <person name="Waldbieser G.C."/>
        </authorList>
    </citation>
    <scope>NUCLEOTIDE SEQUENCE [LARGE SCALE GENOMIC DNA]</scope>
    <source>
        <strain evidence="30">SDA103</strain>
    </source>
</reference>
<gene>
    <name evidence="31" type="primary">dus4l</name>
</gene>
<keyword evidence="9" id="KW-0819">tRNA processing</keyword>
<dbReference type="InterPro" id="IPR018517">
    <property type="entry name" value="tRNA_hU_synthase_CS"/>
</dbReference>
<evidence type="ECO:0000256" key="9">
    <source>
        <dbReference type="ARBA" id="ARBA00022694"/>
    </source>
</evidence>
<evidence type="ECO:0000256" key="4">
    <source>
        <dbReference type="ARBA" id="ARBA00007956"/>
    </source>
</evidence>
<evidence type="ECO:0000256" key="21">
    <source>
        <dbReference type="ARBA" id="ARBA00060741"/>
    </source>
</evidence>
<dbReference type="GO" id="GO:0050660">
    <property type="term" value="F:flavin adenine dinucleotide binding"/>
    <property type="evidence" value="ECO:0007669"/>
    <property type="project" value="InterPro"/>
</dbReference>
<protein>
    <recommendedName>
        <fullName evidence="23">tRNA-dihydrouridine(20a/20b) synthase [NAD(P)+]-like</fullName>
        <ecNumber evidence="22">1.3.1.90</ecNumber>
    </recommendedName>
    <alternativeName>
        <fullName evidence="24">tRNA-dihydrouridine synthase 4-like</fullName>
    </alternativeName>
</protein>
<comment type="catalytic activity">
    <reaction evidence="19">
        <text>5,6-dihydrouridine(20b) in tRNA + NAD(+) = uridine(20b) in tRNA + NADH + H(+)</text>
        <dbReference type="Rhea" id="RHEA:53352"/>
        <dbReference type="Rhea" id="RHEA-COMP:13537"/>
        <dbReference type="Rhea" id="RHEA-COMP:13538"/>
        <dbReference type="ChEBI" id="CHEBI:15378"/>
        <dbReference type="ChEBI" id="CHEBI:57540"/>
        <dbReference type="ChEBI" id="CHEBI:57945"/>
        <dbReference type="ChEBI" id="CHEBI:65315"/>
        <dbReference type="ChEBI" id="CHEBI:74443"/>
        <dbReference type="EC" id="1.3.1.90"/>
    </reaction>
    <physiologicalReaction direction="right-to-left" evidence="19">
        <dbReference type="Rhea" id="RHEA:53354"/>
    </physiologicalReaction>
</comment>
<feature type="coiled-coil region" evidence="25">
    <location>
        <begin position="355"/>
        <end position="422"/>
    </location>
</feature>
<dbReference type="GeneID" id="108280007"/>
<dbReference type="FunFam" id="3.20.20.70:FF:000100">
    <property type="entry name" value="tRNA-dihydrouridine synthase"/>
    <property type="match status" value="1"/>
</dbReference>
<evidence type="ECO:0000256" key="17">
    <source>
        <dbReference type="ARBA" id="ARBA00050434"/>
    </source>
</evidence>
<evidence type="ECO:0000256" key="2">
    <source>
        <dbReference type="ARBA" id="ARBA00002468"/>
    </source>
</evidence>
<keyword evidence="13 26" id="KW-1133">Transmembrane helix</keyword>
<dbReference type="InterPro" id="IPR013785">
    <property type="entry name" value="Aldolase_TIM"/>
</dbReference>
<organism evidence="30 31">
    <name type="scientific">Ictalurus punctatus</name>
    <name type="common">Channel catfish</name>
    <name type="synonym">Silurus punctatus</name>
    <dbReference type="NCBI Taxonomy" id="7998"/>
    <lineage>
        <taxon>Eukaryota</taxon>
        <taxon>Metazoa</taxon>
        <taxon>Chordata</taxon>
        <taxon>Craniata</taxon>
        <taxon>Vertebrata</taxon>
        <taxon>Euteleostomi</taxon>
        <taxon>Actinopterygii</taxon>
        <taxon>Neopterygii</taxon>
        <taxon>Teleostei</taxon>
        <taxon>Ostariophysi</taxon>
        <taxon>Siluriformes</taxon>
        <taxon>Ictaluridae</taxon>
        <taxon>Ictalurus</taxon>
    </lineage>
</organism>
<dbReference type="GO" id="GO:0005789">
    <property type="term" value="C:endoplasmic reticulum membrane"/>
    <property type="evidence" value="ECO:0007669"/>
    <property type="project" value="UniProtKB-SubCell"/>
</dbReference>
<feature type="transmembrane region" description="Helical" evidence="26">
    <location>
        <begin position="325"/>
        <end position="342"/>
    </location>
</feature>
<feature type="transmembrane region" description="Helical" evidence="26">
    <location>
        <begin position="229"/>
        <end position="249"/>
    </location>
</feature>
<dbReference type="AlphaFoldDB" id="A0A9F7TSP1"/>
<comment type="function">
    <text evidence="2">Catalyzes the synthesis of dihydrouridine, a modified base found in the D-loop of most tRNAs.</text>
</comment>
<evidence type="ECO:0000313" key="31">
    <source>
        <dbReference type="RefSeq" id="XP_053544084.1"/>
    </source>
</evidence>
<evidence type="ECO:0000256" key="6">
    <source>
        <dbReference type="ARBA" id="ARBA00022630"/>
    </source>
</evidence>
<evidence type="ECO:0000256" key="24">
    <source>
        <dbReference type="ARBA" id="ARBA00075658"/>
    </source>
</evidence>
<keyword evidence="6" id="KW-0285">Flavoprotein</keyword>
<dbReference type="Proteomes" id="UP000221080">
    <property type="component" value="Chromosome 19"/>
</dbReference>
<dbReference type="InterPro" id="IPR035587">
    <property type="entry name" value="DUS-like_FMN-bd"/>
</dbReference>
<evidence type="ECO:0000256" key="8">
    <source>
        <dbReference type="ARBA" id="ARBA00022692"/>
    </source>
</evidence>
<keyword evidence="11" id="KW-0256">Endoplasmic reticulum</keyword>
<evidence type="ECO:0000256" key="26">
    <source>
        <dbReference type="SAM" id="Phobius"/>
    </source>
</evidence>
<dbReference type="GO" id="GO:0102266">
    <property type="term" value="F:tRNA-dihydrouridine20a synthase activity"/>
    <property type="evidence" value="ECO:0007669"/>
    <property type="project" value="UniProtKB-EC"/>
</dbReference>
<evidence type="ECO:0000256" key="10">
    <source>
        <dbReference type="ARBA" id="ARBA00022703"/>
    </source>
</evidence>
<evidence type="ECO:0000259" key="27">
    <source>
        <dbReference type="Pfam" id="PF01207"/>
    </source>
</evidence>
<evidence type="ECO:0000256" key="23">
    <source>
        <dbReference type="ARBA" id="ARBA00073608"/>
    </source>
</evidence>
<comment type="catalytic activity">
    <reaction evidence="18">
        <text>5,6-dihydrouridine(20a) in tRNA + NAD(+) = uridine(20a) in tRNA + NADH + H(+)</text>
        <dbReference type="Rhea" id="RHEA:53348"/>
        <dbReference type="Rhea" id="RHEA-COMP:13535"/>
        <dbReference type="Rhea" id="RHEA-COMP:13536"/>
        <dbReference type="ChEBI" id="CHEBI:15378"/>
        <dbReference type="ChEBI" id="CHEBI:57540"/>
        <dbReference type="ChEBI" id="CHEBI:57945"/>
        <dbReference type="ChEBI" id="CHEBI:65315"/>
        <dbReference type="ChEBI" id="CHEBI:74443"/>
        <dbReference type="EC" id="1.3.1.90"/>
    </reaction>
    <physiologicalReaction direction="right-to-left" evidence="18">
        <dbReference type="Rhea" id="RHEA:53350"/>
    </physiologicalReaction>
</comment>
<reference evidence="31" key="2">
    <citation type="submission" date="2025-08" db="UniProtKB">
        <authorList>
            <consortium name="RefSeq"/>
        </authorList>
    </citation>
    <scope>IDENTIFICATION</scope>
    <source>
        <tissue evidence="31">Blood</tissue>
    </source>
</reference>
<evidence type="ECO:0000256" key="16">
    <source>
        <dbReference type="ARBA" id="ARBA00023136"/>
    </source>
</evidence>
<comment type="similarity">
    <text evidence="21">Belongs to the Dus family. Dus4 subfamily.</text>
</comment>
<dbReference type="RefSeq" id="XP_053544084.1">
    <property type="nucleotide sequence ID" value="XM_053688109.1"/>
</dbReference>
<dbReference type="GO" id="GO:0015031">
    <property type="term" value="P:protein transport"/>
    <property type="evidence" value="ECO:0007669"/>
    <property type="project" value="UniProtKB-KW"/>
</dbReference>
<evidence type="ECO:0000256" key="11">
    <source>
        <dbReference type="ARBA" id="ARBA00022824"/>
    </source>
</evidence>
<keyword evidence="12" id="KW-0653">Protein transport</keyword>
<keyword evidence="5" id="KW-0813">Transport</keyword>
<dbReference type="InterPro" id="IPR041672">
    <property type="entry name" value="Bap31/Bap29_C"/>
</dbReference>
<evidence type="ECO:0000256" key="15">
    <source>
        <dbReference type="ARBA" id="ARBA00023054"/>
    </source>
</evidence>
<comment type="subcellular location">
    <subcellularLocation>
        <location evidence="3">Endoplasmic reticulum membrane</location>
        <topology evidence="3">Multi-pass membrane protein</topology>
    </subcellularLocation>
</comment>
<dbReference type="InterPro" id="IPR040463">
    <property type="entry name" value="BAP29/BAP31_N"/>
</dbReference>
<keyword evidence="10" id="KW-0053">Apoptosis</keyword>
<name>A0A9F7TSP1_ICTPU</name>
<dbReference type="Pfam" id="PF18035">
    <property type="entry name" value="Bap31_Bap29_C"/>
    <property type="match status" value="1"/>
</dbReference>
<dbReference type="OrthoDB" id="9977870at2759"/>
<evidence type="ECO:0000256" key="19">
    <source>
        <dbReference type="ARBA" id="ARBA00051932"/>
    </source>
</evidence>
<proteinExistence type="inferred from homology"/>
<dbReference type="CTD" id="11062"/>
<dbReference type="Gene3D" id="1.20.5.110">
    <property type="match status" value="1"/>
</dbReference>
<evidence type="ECO:0000256" key="7">
    <source>
        <dbReference type="ARBA" id="ARBA00022643"/>
    </source>
</evidence>